<organism evidence="1">
    <name type="scientific">marine sediment metagenome</name>
    <dbReference type="NCBI Taxonomy" id="412755"/>
    <lineage>
        <taxon>unclassified sequences</taxon>
        <taxon>metagenomes</taxon>
        <taxon>ecological metagenomes</taxon>
    </lineage>
</organism>
<accession>X1QS96</accession>
<proteinExistence type="predicted"/>
<comment type="caution">
    <text evidence="1">The sequence shown here is derived from an EMBL/GenBank/DDBJ whole genome shotgun (WGS) entry which is preliminary data.</text>
</comment>
<dbReference type="EMBL" id="BARV01027009">
    <property type="protein sequence ID" value="GAI46134.1"/>
    <property type="molecule type" value="Genomic_DNA"/>
</dbReference>
<dbReference type="AlphaFoldDB" id="X1QS96"/>
<name>X1QS96_9ZZZZ</name>
<gene>
    <name evidence="1" type="ORF">S06H3_43531</name>
</gene>
<evidence type="ECO:0000313" key="1">
    <source>
        <dbReference type="EMBL" id="GAI46134.1"/>
    </source>
</evidence>
<sequence length="179" mass="20490">MKSISLAILVSILIVALLLLNYGFLGNPQIEESPEFFVGVDVAYADLPAIKGLIDKISSYTNLFVIGSTGISYDEIKLDETCRYLYDQDMYFIIYSHDPRSLQLISDIEKKYGSHFLGVYFNDEQGGKQLDLFEYRWVKEADNYTDAANQFVEGLNLRLNRSFTRNETLPQVVPSDFRL</sequence>
<feature type="non-terminal residue" evidence="1">
    <location>
        <position position="179"/>
    </location>
</feature>
<protein>
    <submittedName>
        <fullName evidence="1">Uncharacterized protein</fullName>
    </submittedName>
</protein>
<reference evidence="1" key="1">
    <citation type="journal article" date="2014" name="Front. Microbiol.">
        <title>High frequency of phylogenetically diverse reductive dehalogenase-homologous genes in deep subseafloor sedimentary metagenomes.</title>
        <authorList>
            <person name="Kawai M."/>
            <person name="Futagami T."/>
            <person name="Toyoda A."/>
            <person name="Takaki Y."/>
            <person name="Nishi S."/>
            <person name="Hori S."/>
            <person name="Arai W."/>
            <person name="Tsubouchi T."/>
            <person name="Morono Y."/>
            <person name="Uchiyama I."/>
            <person name="Ito T."/>
            <person name="Fujiyama A."/>
            <person name="Inagaki F."/>
            <person name="Takami H."/>
        </authorList>
    </citation>
    <scope>NUCLEOTIDE SEQUENCE</scope>
    <source>
        <strain evidence="1">Expedition CK06-06</strain>
    </source>
</reference>